<sequence>MINDMFPFYQTMKKEGIIFCFSGPTSQSVVEGIGDALKQKMELEAMTQTASRHVFSIFVEQMQNVVHYSAEKDDSDQQETEGCLSYGIIVVGRDGKDKFYISSGNYIHKDDTRRIVDLLDKLKGMDKNELKIFYKEQRKLERRKGGKGAGLGMIETARKASRPIEYTLTGSTDKQHDFISIKAVI</sequence>
<dbReference type="InterPro" id="IPR046239">
    <property type="entry name" value="DUF6272"/>
</dbReference>
<evidence type="ECO:0000313" key="2">
    <source>
        <dbReference type="Proteomes" id="UP000007347"/>
    </source>
</evidence>
<dbReference type="PATRIC" id="fig|651182.5.peg.1922"/>
<dbReference type="Proteomes" id="UP000007347">
    <property type="component" value="Chromosome"/>
</dbReference>
<dbReference type="KEGG" id="dto:TOL2_C16100"/>
<dbReference type="AlphaFoldDB" id="K0NM36"/>
<proteinExistence type="predicted"/>
<organism evidence="1 2">
    <name type="scientific">Desulfobacula toluolica (strain DSM 7467 / Tol2)</name>
    <dbReference type="NCBI Taxonomy" id="651182"/>
    <lineage>
        <taxon>Bacteria</taxon>
        <taxon>Pseudomonadati</taxon>
        <taxon>Thermodesulfobacteriota</taxon>
        <taxon>Desulfobacteria</taxon>
        <taxon>Desulfobacterales</taxon>
        <taxon>Desulfobacteraceae</taxon>
        <taxon>Desulfobacula</taxon>
    </lineage>
</organism>
<protein>
    <submittedName>
        <fullName evidence="1">Conserved uncharacterized protein</fullName>
    </submittedName>
</protein>
<gene>
    <name evidence="1" type="ordered locus">TOL2_C16100</name>
</gene>
<evidence type="ECO:0000313" key="1">
    <source>
        <dbReference type="EMBL" id="CCK79772.1"/>
    </source>
</evidence>
<dbReference type="OrthoDB" id="5365713at2"/>
<accession>K0NM36</accession>
<dbReference type="RefSeq" id="WP_014957116.1">
    <property type="nucleotide sequence ID" value="NC_018645.1"/>
</dbReference>
<name>K0NM36_DESTT</name>
<keyword evidence="2" id="KW-1185">Reference proteome</keyword>
<dbReference type="EMBL" id="FO203503">
    <property type="protein sequence ID" value="CCK79772.1"/>
    <property type="molecule type" value="Genomic_DNA"/>
</dbReference>
<dbReference type="HOGENOM" id="CLU_117549_1_0_7"/>
<dbReference type="STRING" id="651182.TOL2_C16100"/>
<dbReference type="Pfam" id="PF19788">
    <property type="entry name" value="DUF6272"/>
    <property type="match status" value="1"/>
</dbReference>
<dbReference type="NCBIfam" id="NF038262">
    <property type="entry name" value="SiaB_fam_kinase"/>
    <property type="match status" value="1"/>
</dbReference>
<reference evidence="1 2" key="1">
    <citation type="journal article" date="2013" name="Environ. Microbiol.">
        <title>Complete genome, catabolic sub-proteomes and key-metabolites of Desulfobacula toluolica Tol2, a marine, aromatic compound-degrading, sulfate-reducing bacterium.</title>
        <authorList>
            <person name="Wohlbrand L."/>
            <person name="Jacob J.H."/>
            <person name="Kube M."/>
            <person name="Mussmann M."/>
            <person name="Jarling R."/>
            <person name="Beck A."/>
            <person name="Amann R."/>
            <person name="Wilkes H."/>
            <person name="Reinhardt R."/>
            <person name="Rabus R."/>
        </authorList>
    </citation>
    <scope>NUCLEOTIDE SEQUENCE [LARGE SCALE GENOMIC DNA]</scope>
    <source>
        <strain evidence="2">DSM 7467 / Tol2</strain>
    </source>
</reference>